<dbReference type="InterPro" id="IPR036760">
    <property type="entry name" value="SspB-like_sf"/>
</dbReference>
<evidence type="ECO:0000313" key="3">
    <source>
        <dbReference type="Proteomes" id="UP000190683"/>
    </source>
</evidence>
<reference evidence="2 3" key="1">
    <citation type="submission" date="2017-02" db="EMBL/GenBank/DDBJ databases">
        <title>Draft genome sequence of Moraxella porci CCUG 54912T type strain.</title>
        <authorList>
            <person name="Salva-Serra F."/>
            <person name="Engstrom-Jakobsson H."/>
            <person name="Thorell K."/>
            <person name="Jaen-Luchoro D."/>
            <person name="Gonzales-Siles L."/>
            <person name="Karlsson R."/>
            <person name="Yazdan S."/>
            <person name="Boulund F."/>
            <person name="Johnning A."/>
            <person name="Engstrand L."/>
            <person name="Kristiansson E."/>
            <person name="Moore E."/>
        </authorList>
    </citation>
    <scope>NUCLEOTIDE SEQUENCE [LARGE SCALE GENOMIC DNA]</scope>
    <source>
        <strain evidence="2 3">CCUG 54912</strain>
    </source>
</reference>
<dbReference type="GO" id="GO:0008233">
    <property type="term" value="F:peptidase activity"/>
    <property type="evidence" value="ECO:0007669"/>
    <property type="project" value="UniProtKB-KW"/>
</dbReference>
<dbReference type="PANTHER" id="PTHR37486:SF1">
    <property type="entry name" value="STRINGENT STARVATION PROTEIN B"/>
    <property type="match status" value="1"/>
</dbReference>
<evidence type="ECO:0000256" key="1">
    <source>
        <dbReference type="SAM" id="MobiDB-lite"/>
    </source>
</evidence>
<dbReference type="GO" id="GO:0005829">
    <property type="term" value="C:cytosol"/>
    <property type="evidence" value="ECO:0007669"/>
    <property type="project" value="TreeGrafter"/>
</dbReference>
<dbReference type="PANTHER" id="PTHR37486">
    <property type="entry name" value="STRINGENT STARVATION PROTEIN B"/>
    <property type="match status" value="1"/>
</dbReference>
<proteinExistence type="predicted"/>
<evidence type="ECO:0000313" key="2">
    <source>
        <dbReference type="EMBL" id="OOS26348.1"/>
    </source>
</evidence>
<name>A0A1T0CVG7_9GAMM</name>
<dbReference type="STRING" id="573983.B0681_00165"/>
<dbReference type="PIRSF" id="PIRSF005276">
    <property type="entry name" value="SspB"/>
    <property type="match status" value="1"/>
</dbReference>
<sequence>MITPKRPYLIRAFHEWMQDNDYTPYLMIDATHNDLHAPLQYAQDSRLVLAASYQATHNLQIDNDAISFAARFGGVSEEVWIPMAAVMAIYAKEDPEHGIFFDPSEYDGYEESEAIDEDIDTDEQDRPKGSTLRILD</sequence>
<dbReference type="Proteomes" id="UP000190683">
    <property type="component" value="Unassembled WGS sequence"/>
</dbReference>
<keyword evidence="2" id="KW-0645">Protease</keyword>
<dbReference type="GO" id="GO:0045732">
    <property type="term" value="P:positive regulation of protein catabolic process"/>
    <property type="evidence" value="ECO:0007669"/>
    <property type="project" value="TreeGrafter"/>
</dbReference>
<gene>
    <name evidence="2" type="ORF">B0681_00165</name>
</gene>
<dbReference type="Pfam" id="PF04386">
    <property type="entry name" value="SspB"/>
    <property type="match status" value="1"/>
</dbReference>
<dbReference type="GO" id="GO:0006508">
    <property type="term" value="P:proteolysis"/>
    <property type="evidence" value="ECO:0007669"/>
    <property type="project" value="UniProtKB-KW"/>
</dbReference>
<feature type="compositionally biased region" description="Acidic residues" evidence="1">
    <location>
        <begin position="111"/>
        <end position="123"/>
    </location>
</feature>
<dbReference type="EMBL" id="MUYV01000001">
    <property type="protein sequence ID" value="OOS26348.1"/>
    <property type="molecule type" value="Genomic_DNA"/>
</dbReference>
<dbReference type="GO" id="GO:0005840">
    <property type="term" value="C:ribosome"/>
    <property type="evidence" value="ECO:0007669"/>
    <property type="project" value="TreeGrafter"/>
</dbReference>
<feature type="region of interest" description="Disordered" evidence="1">
    <location>
        <begin position="111"/>
        <end position="136"/>
    </location>
</feature>
<comment type="caution">
    <text evidence="2">The sequence shown here is derived from an EMBL/GenBank/DDBJ whole genome shotgun (WGS) entry which is preliminary data.</text>
</comment>
<dbReference type="Gene3D" id="2.30.30.220">
    <property type="entry name" value="SspB-like"/>
    <property type="match status" value="1"/>
</dbReference>
<accession>A0A1T0CVG7</accession>
<dbReference type="NCBIfam" id="NF008769">
    <property type="entry name" value="PRK11798.2-5"/>
    <property type="match status" value="1"/>
</dbReference>
<dbReference type="InterPro" id="IPR007481">
    <property type="entry name" value="SspB"/>
</dbReference>
<keyword evidence="2" id="KW-0378">Hydrolase</keyword>
<protein>
    <submittedName>
        <fullName evidence="2">ClpXP protease specificity-enhancing factor</fullName>
    </submittedName>
</protein>
<dbReference type="SUPFAM" id="SSF101738">
    <property type="entry name" value="SspB-like"/>
    <property type="match status" value="1"/>
</dbReference>
<keyword evidence="3" id="KW-1185">Reference proteome</keyword>
<organism evidence="2 3">
    <name type="scientific">Moraxella porci DSM 25326</name>
    <dbReference type="NCBI Taxonomy" id="573983"/>
    <lineage>
        <taxon>Bacteria</taxon>
        <taxon>Pseudomonadati</taxon>
        <taxon>Pseudomonadota</taxon>
        <taxon>Gammaproteobacteria</taxon>
        <taxon>Moraxellales</taxon>
        <taxon>Moraxellaceae</taxon>
        <taxon>Moraxella</taxon>
    </lineage>
</organism>
<dbReference type="RefSeq" id="WP_228143810.1">
    <property type="nucleotide sequence ID" value="NZ_MUYV01000001.1"/>
</dbReference>
<dbReference type="AlphaFoldDB" id="A0A1T0CVG7"/>